<gene>
    <name evidence="1" type="ORF">A2Y64_03530</name>
</gene>
<dbReference type="Gene3D" id="3.40.1000.10">
    <property type="entry name" value="Mog1/PsbP, alpha/beta/alpha sandwich"/>
    <property type="match status" value="1"/>
</dbReference>
<accession>A0A1F5EVU4</accession>
<protein>
    <recommendedName>
        <fullName evidence="3">PsbP C-terminal domain-containing protein</fullName>
    </recommendedName>
</protein>
<sequence>MLGLIPVACERAGEPVEDVVERTAVVFEPTNPWPLFNDTLGFVLYYDRDFWERAHATESPDGVGTVVMGSKEHREVLRVVVETMPDGVPLPARVAEQVEMLTAELPRFERLGEERVLIAGLEGRRLDYTFLEGETTMRVSEYHFYADDRYFVLGLGTEEPRWEAFEPRALAIAAGFRVTEPKTEPLEW</sequence>
<dbReference type="InterPro" id="IPR016123">
    <property type="entry name" value="Mog1/PsbP_a/b/a-sand"/>
</dbReference>
<dbReference type="AlphaFoldDB" id="A0A1F5EVU4"/>
<comment type="caution">
    <text evidence="1">The sequence shown here is derived from an EMBL/GenBank/DDBJ whole genome shotgun (WGS) entry which is preliminary data.</text>
</comment>
<proteinExistence type="predicted"/>
<name>A0A1F5EVU4_9BACT</name>
<organism evidence="1 2">
    <name type="scientific">Candidatus Coatesbacteria bacterium RBG_13_66_14</name>
    <dbReference type="NCBI Taxonomy" id="1817816"/>
    <lineage>
        <taxon>Bacteria</taxon>
        <taxon>Candidatus Coatesiibacteriota</taxon>
    </lineage>
</organism>
<evidence type="ECO:0000313" key="2">
    <source>
        <dbReference type="Proteomes" id="UP000177187"/>
    </source>
</evidence>
<reference evidence="1 2" key="1">
    <citation type="journal article" date="2016" name="Nat. Commun.">
        <title>Thousands of microbial genomes shed light on interconnected biogeochemical processes in an aquifer system.</title>
        <authorList>
            <person name="Anantharaman K."/>
            <person name="Brown C.T."/>
            <person name="Hug L.A."/>
            <person name="Sharon I."/>
            <person name="Castelle C.J."/>
            <person name="Probst A.J."/>
            <person name="Thomas B.C."/>
            <person name="Singh A."/>
            <person name="Wilkins M.J."/>
            <person name="Karaoz U."/>
            <person name="Brodie E.L."/>
            <person name="Williams K.H."/>
            <person name="Hubbard S.S."/>
            <person name="Banfield J.F."/>
        </authorList>
    </citation>
    <scope>NUCLEOTIDE SEQUENCE [LARGE SCALE GENOMIC DNA]</scope>
</reference>
<evidence type="ECO:0000313" key="1">
    <source>
        <dbReference type="EMBL" id="OGD71521.1"/>
    </source>
</evidence>
<dbReference type="SUPFAM" id="SSF55724">
    <property type="entry name" value="Mog1p/PsbP-like"/>
    <property type="match status" value="1"/>
</dbReference>
<dbReference type="Proteomes" id="UP000177187">
    <property type="component" value="Unassembled WGS sequence"/>
</dbReference>
<evidence type="ECO:0008006" key="3">
    <source>
        <dbReference type="Google" id="ProtNLM"/>
    </source>
</evidence>
<dbReference type="EMBL" id="MFAF01000148">
    <property type="protein sequence ID" value="OGD71521.1"/>
    <property type="molecule type" value="Genomic_DNA"/>
</dbReference>